<dbReference type="PROSITE" id="PS51257">
    <property type="entry name" value="PROKAR_LIPOPROTEIN"/>
    <property type="match status" value="1"/>
</dbReference>
<evidence type="ECO:0000313" key="3">
    <source>
        <dbReference type="Proteomes" id="UP000050525"/>
    </source>
</evidence>
<evidence type="ECO:0000256" key="1">
    <source>
        <dbReference type="SAM" id="MobiDB-lite"/>
    </source>
</evidence>
<reference evidence="2 3" key="1">
    <citation type="journal article" date="2012" name="Genome Biol.">
        <title>Sequencing three crocodilian genomes to illuminate the evolution of archosaurs and amniotes.</title>
        <authorList>
            <person name="St John J.A."/>
            <person name="Braun E.L."/>
            <person name="Isberg S.R."/>
            <person name="Miles L.G."/>
            <person name="Chong A.Y."/>
            <person name="Gongora J."/>
            <person name="Dalzell P."/>
            <person name="Moran C."/>
            <person name="Bed'hom B."/>
            <person name="Abzhanov A."/>
            <person name="Burgess S.C."/>
            <person name="Cooksey A.M."/>
            <person name="Castoe T.A."/>
            <person name="Crawford N.G."/>
            <person name="Densmore L.D."/>
            <person name="Drew J.C."/>
            <person name="Edwards S.V."/>
            <person name="Faircloth B.C."/>
            <person name="Fujita M.K."/>
            <person name="Greenwold M.J."/>
            <person name="Hoffmann F.G."/>
            <person name="Howard J.M."/>
            <person name="Iguchi T."/>
            <person name="Janes D.E."/>
            <person name="Khan S.Y."/>
            <person name="Kohno S."/>
            <person name="de Koning A.J."/>
            <person name="Lance S.L."/>
            <person name="McCarthy F.M."/>
            <person name="McCormack J.E."/>
            <person name="Merchant M.E."/>
            <person name="Peterson D.G."/>
            <person name="Pollock D.D."/>
            <person name="Pourmand N."/>
            <person name="Raney B.J."/>
            <person name="Roessler K.A."/>
            <person name="Sanford J.R."/>
            <person name="Sawyer R.H."/>
            <person name="Schmidt C.J."/>
            <person name="Triplett E.W."/>
            <person name="Tuberville T.D."/>
            <person name="Venegas-Anaya M."/>
            <person name="Howard J.T."/>
            <person name="Jarvis E.D."/>
            <person name="Guillette L.J.Jr."/>
            <person name="Glenn T.C."/>
            <person name="Green R.E."/>
            <person name="Ray D.A."/>
        </authorList>
    </citation>
    <scope>NUCLEOTIDE SEQUENCE [LARGE SCALE GENOMIC DNA]</scope>
    <source>
        <strain evidence="2">KSC_2009_1</strain>
    </source>
</reference>
<feature type="region of interest" description="Disordered" evidence="1">
    <location>
        <begin position="409"/>
        <end position="430"/>
    </location>
</feature>
<dbReference type="EMBL" id="AKHW03002566">
    <property type="protein sequence ID" value="KYO37866.1"/>
    <property type="molecule type" value="Genomic_DNA"/>
</dbReference>
<gene>
    <name evidence="2" type="ORF">Y1Q_0010311</name>
</gene>
<dbReference type="Pfam" id="PF15032">
    <property type="entry name" value="DUF4529"/>
    <property type="match status" value="1"/>
</dbReference>
<evidence type="ECO:0000313" key="2">
    <source>
        <dbReference type="EMBL" id="KYO37866.1"/>
    </source>
</evidence>
<feature type="compositionally biased region" description="Low complexity" evidence="1">
    <location>
        <begin position="274"/>
        <end position="286"/>
    </location>
</feature>
<organism evidence="2 3">
    <name type="scientific">Alligator mississippiensis</name>
    <name type="common">American alligator</name>
    <dbReference type="NCBI Taxonomy" id="8496"/>
    <lineage>
        <taxon>Eukaryota</taxon>
        <taxon>Metazoa</taxon>
        <taxon>Chordata</taxon>
        <taxon>Craniata</taxon>
        <taxon>Vertebrata</taxon>
        <taxon>Euteleostomi</taxon>
        <taxon>Archelosauria</taxon>
        <taxon>Archosauria</taxon>
        <taxon>Crocodylia</taxon>
        <taxon>Alligatoridae</taxon>
        <taxon>Alligatorinae</taxon>
        <taxon>Alligator</taxon>
    </lineage>
</organism>
<dbReference type="AlphaFoldDB" id="A0A151NM19"/>
<name>A0A151NM19_ALLMI</name>
<protein>
    <submittedName>
        <fullName evidence="2">Uncharacterized protein</fullName>
    </submittedName>
</protein>
<dbReference type="PANTHER" id="PTHR36869:SF1">
    <property type="entry name" value="CHROMOSOME 16 OPEN READING FRAME 46"/>
    <property type="match status" value="1"/>
</dbReference>
<feature type="compositionally biased region" description="Polar residues" evidence="1">
    <location>
        <begin position="409"/>
        <end position="418"/>
    </location>
</feature>
<dbReference type="Proteomes" id="UP000050525">
    <property type="component" value="Unassembled WGS sequence"/>
</dbReference>
<feature type="compositionally biased region" description="Basic and acidic residues" evidence="1">
    <location>
        <begin position="419"/>
        <end position="430"/>
    </location>
</feature>
<sequence>MGVKVSAHCPPGASGCLNGDKVGSALVVRPRSVYTWIGLGCPAKGGSASVVWPRSIYKWIDLGCLAKEHLQVDRPRSSGQGASTSGSAVVIQQRNIYQRIEFGERRRLQDAAGWERGLVAGWAAAVQGWGKAAPFACLQLQKKVKKSRASEAVNNNCLICLDMMQTAEKSLVLETKPAKEQSKPNSKFSTCTTEETVSEKEEVPVHSSEAICGPITDGIKREICNGKFHSPQAFQGEKKSLPIKEFSIWHLETLKHKDRKSNEPSVPDTDNAESLLKPSLVLPPVKDATPKNNPDASLKKNKAVFSQTKMLYGTSEETSSEGHESQTEQRREKEIDVVSTTVKEKMKMNESSFVPSLPKASFLQGDPELLHWHCALLPDKKTATTSNSVTLKKNCNLASMQYTKQETVRSPFTSNIRSRNPEAKQGSESKIQELSLLSGLLPSLTVKSWVDDD</sequence>
<feature type="region of interest" description="Disordered" evidence="1">
    <location>
        <begin position="175"/>
        <end position="202"/>
    </location>
</feature>
<dbReference type="eggNOG" id="ENOG502SE77">
    <property type="taxonomic scope" value="Eukaryota"/>
</dbReference>
<feature type="region of interest" description="Disordered" evidence="1">
    <location>
        <begin position="257"/>
        <end position="334"/>
    </location>
</feature>
<accession>A0A151NM19</accession>
<comment type="caution">
    <text evidence="2">The sequence shown here is derived from an EMBL/GenBank/DDBJ whole genome shotgun (WGS) entry which is preliminary data.</text>
</comment>
<feature type="compositionally biased region" description="Basic and acidic residues" evidence="1">
    <location>
        <begin position="320"/>
        <end position="334"/>
    </location>
</feature>
<keyword evidence="3" id="KW-1185">Reference proteome</keyword>
<proteinExistence type="predicted"/>
<dbReference type="InterPro" id="IPR027836">
    <property type="entry name" value="DUF4529"/>
</dbReference>
<dbReference type="PANTHER" id="PTHR36869">
    <property type="entry name" value="CHROMOSOME 16 OPEN READING FRAME 46"/>
    <property type="match status" value="1"/>
</dbReference>